<dbReference type="InterPro" id="IPR025563">
    <property type="entry name" value="DUF4286"/>
</dbReference>
<sequence length="100" mass="11553">MILYNVTTSLDPEIAEDWVAYMRDTHMPEVMATGFFLKSQLCRLLNEEDDGITYASQYYCVSLEQLEEYQTVAAPVLIQELEKHFGGRYVSFRTMLEVVG</sequence>
<dbReference type="RefSeq" id="WP_345116854.1">
    <property type="nucleotide sequence ID" value="NZ_BAABDH010000107.1"/>
</dbReference>
<evidence type="ECO:0000313" key="1">
    <source>
        <dbReference type="EMBL" id="GAA3950174.1"/>
    </source>
</evidence>
<organism evidence="1 2">
    <name type="scientific">Hymenobacter algoricola</name>
    <dbReference type="NCBI Taxonomy" id="486267"/>
    <lineage>
        <taxon>Bacteria</taxon>
        <taxon>Pseudomonadati</taxon>
        <taxon>Bacteroidota</taxon>
        <taxon>Cytophagia</taxon>
        <taxon>Cytophagales</taxon>
        <taxon>Hymenobacteraceae</taxon>
        <taxon>Hymenobacter</taxon>
    </lineage>
</organism>
<reference evidence="2" key="1">
    <citation type="journal article" date="2019" name="Int. J. Syst. Evol. Microbiol.">
        <title>The Global Catalogue of Microorganisms (GCM) 10K type strain sequencing project: providing services to taxonomists for standard genome sequencing and annotation.</title>
        <authorList>
            <consortium name="The Broad Institute Genomics Platform"/>
            <consortium name="The Broad Institute Genome Sequencing Center for Infectious Disease"/>
            <person name="Wu L."/>
            <person name="Ma J."/>
        </authorList>
    </citation>
    <scope>NUCLEOTIDE SEQUENCE [LARGE SCALE GENOMIC DNA]</scope>
    <source>
        <strain evidence="2">JCM 17214</strain>
    </source>
</reference>
<proteinExistence type="predicted"/>
<keyword evidence="2" id="KW-1185">Reference proteome</keyword>
<accession>A0ABP7NNA1</accession>
<name>A0ABP7NNA1_9BACT</name>
<protein>
    <submittedName>
        <fullName evidence="1">DUF4286 family protein</fullName>
    </submittedName>
</protein>
<dbReference type="Pfam" id="PF14114">
    <property type="entry name" value="DUF4286"/>
    <property type="match status" value="1"/>
</dbReference>
<dbReference type="EMBL" id="BAABDH010000107">
    <property type="protein sequence ID" value="GAA3950174.1"/>
    <property type="molecule type" value="Genomic_DNA"/>
</dbReference>
<dbReference type="Proteomes" id="UP001499909">
    <property type="component" value="Unassembled WGS sequence"/>
</dbReference>
<comment type="caution">
    <text evidence="1">The sequence shown here is derived from an EMBL/GenBank/DDBJ whole genome shotgun (WGS) entry which is preliminary data.</text>
</comment>
<evidence type="ECO:0000313" key="2">
    <source>
        <dbReference type="Proteomes" id="UP001499909"/>
    </source>
</evidence>
<gene>
    <name evidence="1" type="ORF">GCM10022406_35060</name>
</gene>